<dbReference type="KEGG" id="pno:SNOG_02322"/>
<dbReference type="AlphaFoldDB" id="Q0V0Z2"/>
<accession>Q0V0Z2</accession>
<evidence type="ECO:0000313" key="2">
    <source>
        <dbReference type="Proteomes" id="UP000001055"/>
    </source>
</evidence>
<sequence length="40" mass="4594">MFQRRSRADLAGSMKTISGFKPVANIWVPTSLLLAERCWR</sequence>
<dbReference type="EMBL" id="CH445327">
    <property type="protein sequence ID" value="EAT90534.1"/>
    <property type="molecule type" value="Genomic_DNA"/>
</dbReference>
<reference evidence="2" key="1">
    <citation type="journal article" date="2007" name="Plant Cell">
        <title>Dothideomycete-plant interactions illuminated by genome sequencing and EST analysis of the wheat pathogen Stagonospora nodorum.</title>
        <authorList>
            <person name="Hane J.K."/>
            <person name="Lowe R.G."/>
            <person name="Solomon P.S."/>
            <person name="Tan K.C."/>
            <person name="Schoch C.L."/>
            <person name="Spatafora J.W."/>
            <person name="Crous P.W."/>
            <person name="Kodira C."/>
            <person name="Birren B.W."/>
            <person name="Galagan J.E."/>
            <person name="Torriani S.F."/>
            <person name="McDonald B.A."/>
            <person name="Oliver R.P."/>
        </authorList>
    </citation>
    <scope>NUCLEOTIDE SEQUENCE [LARGE SCALE GENOMIC DNA]</scope>
    <source>
        <strain evidence="2">SN15 / ATCC MYA-4574 / FGSC 10173</strain>
    </source>
</reference>
<name>Q0V0Z2_PHANO</name>
<evidence type="ECO:0000313" key="1">
    <source>
        <dbReference type="EMBL" id="EAT90534.1"/>
    </source>
</evidence>
<protein>
    <submittedName>
        <fullName evidence="1">Uncharacterized protein</fullName>
    </submittedName>
</protein>
<dbReference type="HOGENOM" id="CLU_3299603_0_0_1"/>
<organism evidence="1 2">
    <name type="scientific">Phaeosphaeria nodorum (strain SN15 / ATCC MYA-4574 / FGSC 10173)</name>
    <name type="common">Glume blotch fungus</name>
    <name type="synonym">Parastagonospora nodorum</name>
    <dbReference type="NCBI Taxonomy" id="321614"/>
    <lineage>
        <taxon>Eukaryota</taxon>
        <taxon>Fungi</taxon>
        <taxon>Dikarya</taxon>
        <taxon>Ascomycota</taxon>
        <taxon>Pezizomycotina</taxon>
        <taxon>Dothideomycetes</taxon>
        <taxon>Pleosporomycetidae</taxon>
        <taxon>Pleosporales</taxon>
        <taxon>Pleosporineae</taxon>
        <taxon>Phaeosphaeriaceae</taxon>
        <taxon>Parastagonospora</taxon>
    </lineage>
</organism>
<dbReference type="GeneID" id="5969782"/>
<dbReference type="Proteomes" id="UP000001055">
    <property type="component" value="Unassembled WGS sequence"/>
</dbReference>
<dbReference type="RefSeq" id="XP_001792932.1">
    <property type="nucleotide sequence ID" value="XM_001792880.1"/>
</dbReference>
<dbReference type="InParanoid" id="Q0V0Z2"/>
<proteinExistence type="predicted"/>
<gene>
    <name evidence="1" type="ORF">SNOG_02322</name>
</gene>